<sequence length="107" mass="11940">MPVFTLIQADVEDDLWDFDNYDVSSVRGLVVFVNSIVSHDKRKKIRHNTVVKFFDNPPSEGGTELSVQQVFDLGGGTVYFTITDGDALEENDDALEEDGDDGHEDDD</sequence>
<protein>
    <submittedName>
        <fullName evidence="1">Uncharacterized protein</fullName>
    </submittedName>
</protein>
<gene>
    <name evidence="1" type="ORF">IWW39_003195</name>
</gene>
<proteinExistence type="predicted"/>
<name>A0A9W8GJ11_9FUNG</name>
<dbReference type="AlphaFoldDB" id="A0A9W8GJ11"/>
<evidence type="ECO:0000313" key="1">
    <source>
        <dbReference type="EMBL" id="KAJ2687071.1"/>
    </source>
</evidence>
<dbReference type="Proteomes" id="UP001151516">
    <property type="component" value="Unassembled WGS sequence"/>
</dbReference>
<evidence type="ECO:0000313" key="2">
    <source>
        <dbReference type="Proteomes" id="UP001151516"/>
    </source>
</evidence>
<reference evidence="1" key="1">
    <citation type="submission" date="2022-07" db="EMBL/GenBank/DDBJ databases">
        <title>Phylogenomic reconstructions and comparative analyses of Kickxellomycotina fungi.</title>
        <authorList>
            <person name="Reynolds N.K."/>
            <person name="Stajich J.E."/>
            <person name="Barry K."/>
            <person name="Grigoriev I.V."/>
            <person name="Crous P."/>
            <person name="Smith M.E."/>
        </authorList>
    </citation>
    <scope>NUCLEOTIDE SEQUENCE</scope>
    <source>
        <strain evidence="1">CBS 109367</strain>
    </source>
</reference>
<organism evidence="1 2">
    <name type="scientific">Coemansia spiralis</name>
    <dbReference type="NCBI Taxonomy" id="417178"/>
    <lineage>
        <taxon>Eukaryota</taxon>
        <taxon>Fungi</taxon>
        <taxon>Fungi incertae sedis</taxon>
        <taxon>Zoopagomycota</taxon>
        <taxon>Kickxellomycotina</taxon>
        <taxon>Kickxellomycetes</taxon>
        <taxon>Kickxellales</taxon>
        <taxon>Kickxellaceae</taxon>
        <taxon>Coemansia</taxon>
    </lineage>
</organism>
<dbReference type="EMBL" id="JANBTX010000084">
    <property type="protein sequence ID" value="KAJ2687071.1"/>
    <property type="molecule type" value="Genomic_DNA"/>
</dbReference>
<comment type="caution">
    <text evidence="1">The sequence shown here is derived from an EMBL/GenBank/DDBJ whole genome shotgun (WGS) entry which is preliminary data.</text>
</comment>
<keyword evidence="2" id="KW-1185">Reference proteome</keyword>
<accession>A0A9W8GJ11</accession>